<dbReference type="EMBL" id="FOJU01000002">
    <property type="protein sequence ID" value="SFA90793.1"/>
    <property type="molecule type" value="Genomic_DNA"/>
</dbReference>
<evidence type="ECO:0000313" key="1">
    <source>
        <dbReference type="EMBL" id="SFA90793.1"/>
    </source>
</evidence>
<dbReference type="Gene3D" id="2.10.70.10">
    <property type="entry name" value="Complement Module, domain 1"/>
    <property type="match status" value="1"/>
</dbReference>
<dbReference type="STRING" id="871651.SAMN05421688_1655"/>
<dbReference type="InterPro" id="IPR019600">
    <property type="entry name" value="Hemin_uptake_protein_HemP"/>
</dbReference>
<keyword evidence="2" id="KW-1185">Reference proteome</keyword>
<name>A0A1I0WS65_9RHOB</name>
<organism evidence="1 2">
    <name type="scientific">Poseidonocella pacifica</name>
    <dbReference type="NCBI Taxonomy" id="871651"/>
    <lineage>
        <taxon>Bacteria</taxon>
        <taxon>Pseudomonadati</taxon>
        <taxon>Pseudomonadota</taxon>
        <taxon>Alphaproteobacteria</taxon>
        <taxon>Rhodobacterales</taxon>
        <taxon>Roseobacteraceae</taxon>
        <taxon>Poseidonocella</taxon>
    </lineage>
</organism>
<dbReference type="Pfam" id="PF10636">
    <property type="entry name" value="hemP"/>
    <property type="match status" value="1"/>
</dbReference>
<protein>
    <submittedName>
        <fullName evidence="1">Hemin uptake protein hemP</fullName>
    </submittedName>
</protein>
<evidence type="ECO:0000313" key="2">
    <source>
        <dbReference type="Proteomes" id="UP000198796"/>
    </source>
</evidence>
<reference evidence="1 2" key="1">
    <citation type="submission" date="2016-10" db="EMBL/GenBank/DDBJ databases">
        <authorList>
            <person name="de Groot N.N."/>
        </authorList>
    </citation>
    <scope>NUCLEOTIDE SEQUENCE [LARGE SCALE GENOMIC DNA]</scope>
    <source>
        <strain evidence="1 2">DSM 29316</strain>
    </source>
</reference>
<gene>
    <name evidence="1" type="ORF">SAMN05421688_1655</name>
</gene>
<dbReference type="Proteomes" id="UP000198796">
    <property type="component" value="Unassembled WGS sequence"/>
</dbReference>
<accession>A0A1I0WS65</accession>
<dbReference type="AlphaFoldDB" id="A0A1I0WS65"/>
<sequence>MNGQSYFGAPLRARQNTELAMMNRIVSTTGATAALPQHDAEVLTDGGKTAQIILGEQVYTLRITRAGKLILTK</sequence>
<proteinExistence type="predicted"/>